<sequence>MWCRYSASNCLQDRRGVGVTPTLGFDIQRRDHREIGIRSQHFRNGRFPYLLVEWAVEATSDSSPKTADFYAW</sequence>
<evidence type="ECO:0000313" key="1">
    <source>
        <dbReference type="Proteomes" id="UP000036681"/>
    </source>
</evidence>
<evidence type="ECO:0000313" key="2">
    <source>
        <dbReference type="WBParaSite" id="ALUE_0001743701-mRNA-1"/>
    </source>
</evidence>
<dbReference type="WBParaSite" id="ALUE_0001743701-mRNA-1">
    <property type="protein sequence ID" value="ALUE_0001743701-mRNA-1"/>
    <property type="gene ID" value="ALUE_0001743701"/>
</dbReference>
<accession>A0A0M3IGK0</accession>
<proteinExistence type="predicted"/>
<protein>
    <submittedName>
        <fullName evidence="2">Transposase</fullName>
    </submittedName>
</protein>
<keyword evidence="1" id="KW-1185">Reference proteome</keyword>
<dbReference type="AlphaFoldDB" id="A0A0M3IGK0"/>
<dbReference type="Proteomes" id="UP000036681">
    <property type="component" value="Unplaced"/>
</dbReference>
<name>A0A0M3IGK0_ASCLU</name>
<organism evidence="1 2">
    <name type="scientific">Ascaris lumbricoides</name>
    <name type="common">Giant roundworm</name>
    <dbReference type="NCBI Taxonomy" id="6252"/>
    <lineage>
        <taxon>Eukaryota</taxon>
        <taxon>Metazoa</taxon>
        <taxon>Ecdysozoa</taxon>
        <taxon>Nematoda</taxon>
        <taxon>Chromadorea</taxon>
        <taxon>Rhabditida</taxon>
        <taxon>Spirurina</taxon>
        <taxon>Ascaridomorpha</taxon>
        <taxon>Ascaridoidea</taxon>
        <taxon>Ascarididae</taxon>
        <taxon>Ascaris</taxon>
    </lineage>
</organism>
<reference evidence="2" key="1">
    <citation type="submission" date="2017-02" db="UniProtKB">
        <authorList>
            <consortium name="WormBaseParasite"/>
        </authorList>
    </citation>
    <scope>IDENTIFICATION</scope>
</reference>